<feature type="non-terminal residue" evidence="1">
    <location>
        <position position="1"/>
    </location>
</feature>
<sequence>SSLVLQFFGDAPNSVTLKFGDASHLKFGDAPNPSSLKLLLPSVLSFLGLKIDDALYCQRWDKSSHEFYHGGSGW</sequence>
<keyword evidence="2" id="KW-1185">Reference proteome</keyword>
<proteinExistence type="predicted"/>
<dbReference type="AlphaFoldDB" id="A0AAV0H280"/>
<gene>
    <name evidence="1" type="ORF">LITE_LOCUS2210</name>
</gene>
<organism evidence="1 2">
    <name type="scientific">Linum tenue</name>
    <dbReference type="NCBI Taxonomy" id="586396"/>
    <lineage>
        <taxon>Eukaryota</taxon>
        <taxon>Viridiplantae</taxon>
        <taxon>Streptophyta</taxon>
        <taxon>Embryophyta</taxon>
        <taxon>Tracheophyta</taxon>
        <taxon>Spermatophyta</taxon>
        <taxon>Magnoliopsida</taxon>
        <taxon>eudicotyledons</taxon>
        <taxon>Gunneridae</taxon>
        <taxon>Pentapetalae</taxon>
        <taxon>rosids</taxon>
        <taxon>fabids</taxon>
        <taxon>Malpighiales</taxon>
        <taxon>Linaceae</taxon>
        <taxon>Linum</taxon>
    </lineage>
</organism>
<comment type="caution">
    <text evidence="1">The sequence shown here is derived from an EMBL/GenBank/DDBJ whole genome shotgun (WGS) entry which is preliminary data.</text>
</comment>
<accession>A0AAV0H280</accession>
<name>A0AAV0H280_9ROSI</name>
<protein>
    <submittedName>
        <fullName evidence="1">Uncharacterized protein</fullName>
    </submittedName>
</protein>
<evidence type="ECO:0000313" key="1">
    <source>
        <dbReference type="EMBL" id="CAI0379307.1"/>
    </source>
</evidence>
<dbReference type="EMBL" id="CAMGYJ010000002">
    <property type="protein sequence ID" value="CAI0379307.1"/>
    <property type="molecule type" value="Genomic_DNA"/>
</dbReference>
<dbReference type="Proteomes" id="UP001154282">
    <property type="component" value="Unassembled WGS sequence"/>
</dbReference>
<reference evidence="1" key="1">
    <citation type="submission" date="2022-08" db="EMBL/GenBank/DDBJ databases">
        <authorList>
            <person name="Gutierrez-Valencia J."/>
        </authorList>
    </citation>
    <scope>NUCLEOTIDE SEQUENCE</scope>
</reference>
<evidence type="ECO:0000313" key="2">
    <source>
        <dbReference type="Proteomes" id="UP001154282"/>
    </source>
</evidence>